<dbReference type="eggNOG" id="ENOG5032S0Q">
    <property type="taxonomic scope" value="Bacteria"/>
</dbReference>
<keyword evidence="2" id="KW-1185">Reference proteome</keyword>
<dbReference type="HOGENOM" id="CLU_120887_1_0_9"/>
<dbReference type="STRING" id="272562.CA_C2092"/>
<dbReference type="OrthoDB" id="1957909at2"/>
<dbReference type="Proteomes" id="UP000000814">
    <property type="component" value="Chromosome"/>
</dbReference>
<dbReference type="AlphaFoldDB" id="Q97HC0"/>
<sequence>MIKFVGCILIITSSTIVGFRYAEHFRKRVKELKEIHNSLYELRNEIIYTHTPLVEAFKNISDRSNYPVNLFFKLAAENLCYKETDNVYSAFKCVFDTDKFQTNLNNDDKKILLNLSKSLGETDIEGQVKVFELAIKNIENHITEAEEIMKKNVKMYRCLGFCVGAMITIMIV</sequence>
<evidence type="ECO:0000313" key="2">
    <source>
        <dbReference type="Proteomes" id="UP000000814"/>
    </source>
</evidence>
<name>Q97HC0_CLOAB</name>
<gene>
    <name evidence="1" type="ordered locus">CA_C2092</name>
</gene>
<dbReference type="RefSeq" id="WP_010965392.1">
    <property type="nucleotide sequence ID" value="NC_003030.1"/>
</dbReference>
<dbReference type="EMBL" id="AE001437">
    <property type="protein sequence ID" value="AAK80051.1"/>
    <property type="molecule type" value="Genomic_DNA"/>
</dbReference>
<dbReference type="Pfam" id="PF09548">
    <property type="entry name" value="Spore_III_AB"/>
    <property type="match status" value="1"/>
</dbReference>
<dbReference type="PIRSF" id="PIRSF021435">
    <property type="entry name" value="SpoIIIAB"/>
    <property type="match status" value="1"/>
</dbReference>
<reference evidence="1 2" key="1">
    <citation type="journal article" date="2001" name="J. Bacteriol.">
        <title>Genome sequence and comparative analysis of the solvent-producing bacterium Clostridium acetobutylicum.</title>
        <authorList>
            <person name="Nolling J."/>
            <person name="Breton G."/>
            <person name="Omelchenko M.V."/>
            <person name="Makarova K.S."/>
            <person name="Zeng Q."/>
            <person name="Gibson R."/>
            <person name="Lee H.M."/>
            <person name="Dubois J."/>
            <person name="Qiu D."/>
            <person name="Hitti J."/>
            <person name="Wolf Y.I."/>
            <person name="Tatusov R.L."/>
            <person name="Sabathe F."/>
            <person name="Doucette-Stamm L."/>
            <person name="Soucaille P."/>
            <person name="Daly M.J."/>
            <person name="Bennett G.N."/>
            <person name="Koonin E.V."/>
            <person name="Smith D.R."/>
        </authorList>
    </citation>
    <scope>NUCLEOTIDE SEQUENCE [LARGE SCALE GENOMIC DNA]</scope>
    <source>
        <strain evidence="2">ATCC 824 / DSM 792 / JCM 1419 / LMG 5710 / VKM B-1787</strain>
    </source>
</reference>
<protein>
    <submittedName>
        <fullName evidence="1">Stage III sporulation protein AB, SpoIIIAB</fullName>
    </submittedName>
</protein>
<proteinExistence type="predicted"/>
<dbReference type="PIR" id="H97157">
    <property type="entry name" value="H97157"/>
</dbReference>
<organism evidence="1 2">
    <name type="scientific">Clostridium acetobutylicum (strain ATCC 824 / DSM 792 / JCM 1419 / IAM 19013 / LMG 5710 / NBRC 13948 / NRRL B-527 / VKM B-1787 / 2291 / W)</name>
    <dbReference type="NCBI Taxonomy" id="272562"/>
    <lineage>
        <taxon>Bacteria</taxon>
        <taxon>Bacillati</taxon>
        <taxon>Bacillota</taxon>
        <taxon>Clostridia</taxon>
        <taxon>Eubacteriales</taxon>
        <taxon>Clostridiaceae</taxon>
        <taxon>Clostridium</taxon>
    </lineage>
</organism>
<accession>Q97HC0</accession>
<dbReference type="PATRIC" id="fig|272562.8.peg.2295"/>
<dbReference type="GeneID" id="44998574"/>
<dbReference type="InterPro" id="IPR014198">
    <property type="entry name" value="Spore_III_AB"/>
</dbReference>
<dbReference type="NCBIfam" id="TIGR02833">
    <property type="entry name" value="spore_III_AB"/>
    <property type="match status" value="1"/>
</dbReference>
<evidence type="ECO:0000313" key="1">
    <source>
        <dbReference type="EMBL" id="AAK80051.1"/>
    </source>
</evidence>
<dbReference type="KEGG" id="cac:CA_C2092"/>